<evidence type="ECO:0000313" key="1">
    <source>
        <dbReference type="EMBL" id="KAJ8368446.1"/>
    </source>
</evidence>
<reference evidence="1" key="1">
    <citation type="journal article" date="2023" name="Science">
        <title>Genome structures resolve the early diversification of teleost fishes.</title>
        <authorList>
            <person name="Parey E."/>
            <person name="Louis A."/>
            <person name="Montfort J."/>
            <person name="Bouchez O."/>
            <person name="Roques C."/>
            <person name="Iampietro C."/>
            <person name="Lluch J."/>
            <person name="Castinel A."/>
            <person name="Donnadieu C."/>
            <person name="Desvignes T."/>
            <person name="Floi Bucao C."/>
            <person name="Jouanno E."/>
            <person name="Wen M."/>
            <person name="Mejri S."/>
            <person name="Dirks R."/>
            <person name="Jansen H."/>
            <person name="Henkel C."/>
            <person name="Chen W.J."/>
            <person name="Zahm M."/>
            <person name="Cabau C."/>
            <person name="Klopp C."/>
            <person name="Thompson A.W."/>
            <person name="Robinson-Rechavi M."/>
            <person name="Braasch I."/>
            <person name="Lecointre G."/>
            <person name="Bobe J."/>
            <person name="Postlethwait J.H."/>
            <person name="Berthelot C."/>
            <person name="Roest Crollius H."/>
            <person name="Guiguen Y."/>
        </authorList>
    </citation>
    <scope>NUCLEOTIDE SEQUENCE</scope>
    <source>
        <strain evidence="1">WJC10195</strain>
    </source>
</reference>
<protein>
    <submittedName>
        <fullName evidence="1">Uncharacterized protein</fullName>
    </submittedName>
</protein>
<evidence type="ECO:0000313" key="2">
    <source>
        <dbReference type="Proteomes" id="UP001152622"/>
    </source>
</evidence>
<comment type="caution">
    <text evidence="1">The sequence shown here is derived from an EMBL/GenBank/DDBJ whole genome shotgun (WGS) entry which is preliminary data.</text>
</comment>
<accession>A0A9Q1J5V6</accession>
<gene>
    <name evidence="1" type="ORF">SKAU_G00084740</name>
</gene>
<keyword evidence="2" id="KW-1185">Reference proteome</keyword>
<dbReference type="Proteomes" id="UP001152622">
    <property type="component" value="Chromosome 3"/>
</dbReference>
<sequence>MAAPPPPPPPPSSPPVHCQRSDINVRETGAGLKEAVCGKEGGLPVRRSHDQALVLLASLSPGVMGGEPASDHFPFSFISTFGLSLLLRRNKTNDIPHHVKFK</sequence>
<organism evidence="1 2">
    <name type="scientific">Synaphobranchus kaupii</name>
    <name type="common">Kaup's arrowtooth eel</name>
    <dbReference type="NCBI Taxonomy" id="118154"/>
    <lineage>
        <taxon>Eukaryota</taxon>
        <taxon>Metazoa</taxon>
        <taxon>Chordata</taxon>
        <taxon>Craniata</taxon>
        <taxon>Vertebrata</taxon>
        <taxon>Euteleostomi</taxon>
        <taxon>Actinopterygii</taxon>
        <taxon>Neopterygii</taxon>
        <taxon>Teleostei</taxon>
        <taxon>Anguilliformes</taxon>
        <taxon>Synaphobranchidae</taxon>
        <taxon>Synaphobranchus</taxon>
    </lineage>
</organism>
<dbReference type="EMBL" id="JAINUF010000003">
    <property type="protein sequence ID" value="KAJ8368446.1"/>
    <property type="molecule type" value="Genomic_DNA"/>
</dbReference>
<proteinExistence type="predicted"/>
<dbReference type="AlphaFoldDB" id="A0A9Q1J5V6"/>
<name>A0A9Q1J5V6_SYNKA</name>